<evidence type="ECO:0000256" key="1">
    <source>
        <dbReference type="SAM" id="MobiDB-lite"/>
    </source>
</evidence>
<comment type="caution">
    <text evidence="2">The sequence shown here is derived from an EMBL/GenBank/DDBJ whole genome shotgun (WGS) entry which is preliminary data.</text>
</comment>
<organism evidence="2 3">
    <name type="scientific">Hibiscus sabdariffa</name>
    <name type="common">roselle</name>
    <dbReference type="NCBI Taxonomy" id="183260"/>
    <lineage>
        <taxon>Eukaryota</taxon>
        <taxon>Viridiplantae</taxon>
        <taxon>Streptophyta</taxon>
        <taxon>Embryophyta</taxon>
        <taxon>Tracheophyta</taxon>
        <taxon>Spermatophyta</taxon>
        <taxon>Magnoliopsida</taxon>
        <taxon>eudicotyledons</taxon>
        <taxon>Gunneridae</taxon>
        <taxon>Pentapetalae</taxon>
        <taxon>rosids</taxon>
        <taxon>malvids</taxon>
        <taxon>Malvales</taxon>
        <taxon>Malvaceae</taxon>
        <taxon>Malvoideae</taxon>
        <taxon>Hibiscus</taxon>
    </lineage>
</organism>
<gene>
    <name evidence="2" type="ORF">V6N12_003693</name>
</gene>
<name>A0ABR1ZXX7_9ROSI</name>
<proteinExistence type="predicted"/>
<accession>A0ABR1ZXX7</accession>
<feature type="region of interest" description="Disordered" evidence="1">
    <location>
        <begin position="47"/>
        <end position="68"/>
    </location>
</feature>
<evidence type="ECO:0000313" key="3">
    <source>
        <dbReference type="Proteomes" id="UP001472677"/>
    </source>
</evidence>
<dbReference type="Proteomes" id="UP001472677">
    <property type="component" value="Unassembled WGS sequence"/>
</dbReference>
<sequence length="92" mass="10150">MYGVGPPIFSPLKSFIDFESGIEQWLIRRYITIHSFSGIAVHKTWHGTSVGGGSQPSEREHDSKHGLAARSQLNDQSIGCFHLWPSSTALTP</sequence>
<keyword evidence="3" id="KW-1185">Reference proteome</keyword>
<protein>
    <submittedName>
        <fullName evidence="2">Uncharacterized protein</fullName>
    </submittedName>
</protein>
<reference evidence="2 3" key="1">
    <citation type="journal article" date="2024" name="G3 (Bethesda)">
        <title>Genome assembly of Hibiscus sabdariffa L. provides insights into metabolisms of medicinal natural products.</title>
        <authorList>
            <person name="Kim T."/>
        </authorList>
    </citation>
    <scope>NUCLEOTIDE SEQUENCE [LARGE SCALE GENOMIC DNA]</scope>
    <source>
        <strain evidence="2">TK-2024</strain>
        <tissue evidence="2">Old leaves</tissue>
    </source>
</reference>
<evidence type="ECO:0000313" key="2">
    <source>
        <dbReference type="EMBL" id="KAK8485509.1"/>
    </source>
</evidence>
<dbReference type="EMBL" id="JBBPBM010001278">
    <property type="protein sequence ID" value="KAK8485509.1"/>
    <property type="molecule type" value="Genomic_DNA"/>
</dbReference>